<feature type="domain" description="Blue (type 1) copper" evidence="6">
    <location>
        <begin position="100"/>
        <end position="185"/>
    </location>
</feature>
<comment type="caution">
    <text evidence="7">The sequence shown here is derived from an EMBL/GenBank/DDBJ whole genome shotgun (WGS) entry which is preliminary data.</text>
</comment>
<evidence type="ECO:0000313" key="8">
    <source>
        <dbReference type="Proteomes" id="UP000283805"/>
    </source>
</evidence>
<sequence>MDRRQVLKAAGVTSTVSLAAGLGAASDDEGHGRGRGNGRTGDDRGQGQDQRACSQSNCIHPVLGYSGLTADEQLPQPLQPDHAVELETRPPSGERPLPEFIFEPTGLHVEPGDVVRFDLVAPDHTVTAYHPSLGRQRRVPEGVPAFSSPVLGQGTFWLYRFDQPGVYDVLCAPHEIFGMVGRIVVGDPPAEPNFGPAGEVDVNGETVDLRPPELTAELVYADPALEPATIAEQGRVSWDALQPESKRVLVEFPEPPAEGE</sequence>
<evidence type="ECO:0000256" key="3">
    <source>
        <dbReference type="ARBA" id="ARBA00022982"/>
    </source>
</evidence>
<evidence type="ECO:0000313" key="7">
    <source>
        <dbReference type="EMBL" id="RKD97670.1"/>
    </source>
</evidence>
<keyword evidence="8" id="KW-1185">Reference proteome</keyword>
<dbReference type="InterPro" id="IPR000923">
    <property type="entry name" value="BlueCu_1"/>
</dbReference>
<keyword evidence="1" id="KW-0813">Transport</keyword>
<dbReference type="OrthoDB" id="155879at2157"/>
<dbReference type="Proteomes" id="UP000283805">
    <property type="component" value="Unassembled WGS sequence"/>
</dbReference>
<dbReference type="RefSeq" id="WP_120243180.1">
    <property type="nucleotide sequence ID" value="NZ_RAPO01000001.1"/>
</dbReference>
<dbReference type="SUPFAM" id="SSF49503">
    <property type="entry name" value="Cupredoxins"/>
    <property type="match status" value="1"/>
</dbReference>
<reference evidence="7 8" key="1">
    <citation type="submission" date="2018-09" db="EMBL/GenBank/DDBJ databases">
        <title>Genomic Encyclopedia of Archaeal and Bacterial Type Strains, Phase II (KMG-II): from individual species to whole genera.</title>
        <authorList>
            <person name="Goeker M."/>
        </authorList>
    </citation>
    <scope>NUCLEOTIDE SEQUENCE [LARGE SCALE GENOMIC DNA]</scope>
    <source>
        <strain evidence="7 8">DSM 13151</strain>
    </source>
</reference>
<evidence type="ECO:0000256" key="2">
    <source>
        <dbReference type="ARBA" id="ARBA00022723"/>
    </source>
</evidence>
<evidence type="ECO:0000256" key="1">
    <source>
        <dbReference type="ARBA" id="ARBA00022448"/>
    </source>
</evidence>
<feature type="region of interest" description="Disordered" evidence="5">
    <location>
        <begin position="22"/>
        <end position="53"/>
    </location>
</feature>
<evidence type="ECO:0000259" key="6">
    <source>
        <dbReference type="Pfam" id="PF00127"/>
    </source>
</evidence>
<dbReference type="EMBL" id="RAPO01000001">
    <property type="protein sequence ID" value="RKD97670.1"/>
    <property type="molecule type" value="Genomic_DNA"/>
</dbReference>
<keyword evidence="4" id="KW-0186">Copper</keyword>
<keyword evidence="2" id="KW-0479">Metal-binding</keyword>
<dbReference type="AlphaFoldDB" id="A0A419WQB6"/>
<evidence type="ECO:0000256" key="4">
    <source>
        <dbReference type="ARBA" id="ARBA00023008"/>
    </source>
</evidence>
<dbReference type="Gene3D" id="2.60.40.420">
    <property type="entry name" value="Cupredoxins - blue copper proteins"/>
    <property type="match status" value="1"/>
</dbReference>
<dbReference type="InterPro" id="IPR008972">
    <property type="entry name" value="Cupredoxin"/>
</dbReference>
<dbReference type="Pfam" id="PF00127">
    <property type="entry name" value="Copper-bind"/>
    <property type="match status" value="1"/>
</dbReference>
<protein>
    <submittedName>
        <fullName evidence="7">Copper binding plastocyanin/azurin family protein</fullName>
    </submittedName>
</protein>
<gene>
    <name evidence="7" type="ORF">ATJ93_0661</name>
</gene>
<dbReference type="GO" id="GO:0005507">
    <property type="term" value="F:copper ion binding"/>
    <property type="evidence" value="ECO:0007669"/>
    <property type="project" value="InterPro"/>
</dbReference>
<dbReference type="InterPro" id="IPR028871">
    <property type="entry name" value="BlueCu_1_BS"/>
</dbReference>
<dbReference type="PROSITE" id="PS00196">
    <property type="entry name" value="COPPER_BLUE"/>
    <property type="match status" value="1"/>
</dbReference>
<name>A0A419WQB6_9EURY</name>
<proteinExistence type="predicted"/>
<dbReference type="GO" id="GO:0009055">
    <property type="term" value="F:electron transfer activity"/>
    <property type="evidence" value="ECO:0007669"/>
    <property type="project" value="InterPro"/>
</dbReference>
<evidence type="ECO:0000256" key="5">
    <source>
        <dbReference type="SAM" id="MobiDB-lite"/>
    </source>
</evidence>
<keyword evidence="3" id="KW-0249">Electron transport</keyword>
<accession>A0A419WQB6</accession>
<organism evidence="7 8">
    <name type="scientific">Halopiger aswanensis</name>
    <dbReference type="NCBI Taxonomy" id="148449"/>
    <lineage>
        <taxon>Archaea</taxon>
        <taxon>Methanobacteriati</taxon>
        <taxon>Methanobacteriota</taxon>
        <taxon>Stenosarchaea group</taxon>
        <taxon>Halobacteria</taxon>
        <taxon>Halobacteriales</taxon>
        <taxon>Natrialbaceae</taxon>
        <taxon>Halopiger</taxon>
    </lineage>
</organism>